<dbReference type="AlphaFoldDB" id="A0A0A5FYJ9"/>
<name>A0A0A5FYJ9_9BACI</name>
<dbReference type="Pfam" id="PF16289">
    <property type="entry name" value="PIN_12"/>
    <property type="match status" value="1"/>
</dbReference>
<evidence type="ECO:0000313" key="3">
    <source>
        <dbReference type="Proteomes" id="UP000030401"/>
    </source>
</evidence>
<gene>
    <name evidence="2" type="ORF">N784_06750</name>
</gene>
<dbReference type="EMBL" id="AVPG01000018">
    <property type="protein sequence ID" value="KGX85891.1"/>
    <property type="molecule type" value="Genomic_DNA"/>
</dbReference>
<evidence type="ECO:0000313" key="2">
    <source>
        <dbReference type="EMBL" id="KGX85891.1"/>
    </source>
</evidence>
<dbReference type="Proteomes" id="UP000030401">
    <property type="component" value="Unassembled WGS sequence"/>
</dbReference>
<accession>A0A0A5FYJ9</accession>
<evidence type="ECO:0000259" key="1">
    <source>
        <dbReference type="Pfam" id="PF16289"/>
    </source>
</evidence>
<reference evidence="2 3" key="1">
    <citation type="submission" date="2013-08" db="EMBL/GenBank/DDBJ databases">
        <authorList>
            <person name="Huang J."/>
            <person name="Wang G."/>
        </authorList>
    </citation>
    <scope>NUCLEOTIDE SEQUENCE [LARGE SCALE GENOMIC DNA]</scope>
    <source>
        <strain evidence="2 3">JSM 072002</strain>
    </source>
</reference>
<keyword evidence="3" id="KW-1185">Reference proteome</keyword>
<comment type="caution">
    <text evidence="2">The sequence shown here is derived from an EMBL/GenBank/DDBJ whole genome shotgun (WGS) entry which is preliminary data.</text>
</comment>
<protein>
    <recommendedName>
        <fullName evidence="1">DUF4935 domain-containing protein</fullName>
    </recommendedName>
</protein>
<organism evidence="2 3">
    <name type="scientific">Pontibacillus litoralis JSM 072002</name>
    <dbReference type="NCBI Taxonomy" id="1385512"/>
    <lineage>
        <taxon>Bacteria</taxon>
        <taxon>Bacillati</taxon>
        <taxon>Bacillota</taxon>
        <taxon>Bacilli</taxon>
        <taxon>Bacillales</taxon>
        <taxon>Bacillaceae</taxon>
        <taxon>Pontibacillus</taxon>
    </lineage>
</organism>
<dbReference type="InterPro" id="IPR032557">
    <property type="entry name" value="DUF4935"/>
</dbReference>
<sequence length="250" mass="29480">SHLHKNIDSPHSSDFSGKVIDKYFDNQKPFDINKPSFQDAIIWETVLDFYNEEFVEDVDKLFLLTNNIKDFGKVIQEGKEYELHDNLYEEAPELIMYRNAEEFFKNEKDELHDYLIDTFELDETETIKIIEGYVTNTSEIEYQIENLLNNTEFEGEYFSGWGEDSQSILRDTTIEEVTKDVDDGYIEINCSLEYNVDFSIAAKNPVWERDDGYDEQYLSEDSDREVLVSVFIKMLNDEIITFSVEDVQYI</sequence>
<feature type="domain" description="DUF4935" evidence="1">
    <location>
        <begin position="17"/>
        <end position="71"/>
    </location>
</feature>
<feature type="non-terminal residue" evidence="2">
    <location>
        <position position="1"/>
    </location>
</feature>
<dbReference type="RefSeq" id="WP_036835044.1">
    <property type="nucleotide sequence ID" value="NZ_AVPG01000018.1"/>
</dbReference>
<proteinExistence type="predicted"/>